<keyword evidence="2" id="KW-1185">Reference proteome</keyword>
<reference evidence="2" key="1">
    <citation type="submission" date="2014-12" db="EMBL/GenBank/DDBJ databases">
        <title>Complete genome sequence of a multi-drug resistant Klebsiella pneumoniae.</title>
        <authorList>
            <person name="Hua X."/>
            <person name="Chen Q."/>
            <person name="Li X."/>
            <person name="Feng Y."/>
            <person name="Ruan Z."/>
            <person name="Yu Y."/>
        </authorList>
    </citation>
    <scope>NUCLEOTIDE SEQUENCE [LARGE SCALE GENOMIC DNA]</scope>
    <source>
        <strain evidence="2">5.12</strain>
    </source>
</reference>
<dbReference type="AlphaFoldDB" id="A0A6M4MGQ3"/>
<sequence>MEMNVSREDMKMIIMELIDGAELIGIRESANQIYCKLCGATAPHTENAEVEHFDHCAVSRSDMCLGYKFRGFQKED</sequence>
<accession>A0A6M4MGQ3</accession>
<proteinExistence type="predicted"/>
<evidence type="ECO:0000313" key="2">
    <source>
        <dbReference type="Proteomes" id="UP000219285"/>
    </source>
</evidence>
<protein>
    <submittedName>
        <fullName evidence="1">Uncharacterized protein</fullName>
    </submittedName>
</protein>
<dbReference type="RefSeq" id="WP_139316251.1">
    <property type="nucleotide sequence ID" value="NZ_CP052766.1"/>
</dbReference>
<dbReference type="EMBL" id="CP052766">
    <property type="protein sequence ID" value="QJR82242.1"/>
    <property type="molecule type" value="Genomic_DNA"/>
</dbReference>
<dbReference type="KEGG" id="apel:CA267_016535"/>
<evidence type="ECO:0000313" key="1">
    <source>
        <dbReference type="EMBL" id="QJR82242.1"/>
    </source>
</evidence>
<reference evidence="1 2" key="2">
    <citation type="submission" date="2020-04" db="EMBL/GenBank/DDBJ databases">
        <title>Complete genome sequence of Alteromonas pelagimontana 5.12T.</title>
        <authorList>
            <person name="Sinha R.K."/>
            <person name="Krishnan K.P."/>
            <person name="Kurian J.P."/>
        </authorList>
    </citation>
    <scope>NUCLEOTIDE SEQUENCE [LARGE SCALE GENOMIC DNA]</scope>
    <source>
        <strain evidence="1 2">5.12</strain>
    </source>
</reference>
<organism evidence="1 2">
    <name type="scientific">Alteromonas pelagimontana</name>
    <dbReference type="NCBI Taxonomy" id="1858656"/>
    <lineage>
        <taxon>Bacteria</taxon>
        <taxon>Pseudomonadati</taxon>
        <taxon>Pseudomonadota</taxon>
        <taxon>Gammaproteobacteria</taxon>
        <taxon>Alteromonadales</taxon>
        <taxon>Alteromonadaceae</taxon>
        <taxon>Alteromonas/Salinimonas group</taxon>
        <taxon>Alteromonas</taxon>
    </lineage>
</organism>
<gene>
    <name evidence="1" type="ORF">CA267_016535</name>
</gene>
<dbReference type="Proteomes" id="UP000219285">
    <property type="component" value="Chromosome"/>
</dbReference>
<name>A0A6M4MGQ3_9ALTE</name>